<feature type="domain" description="Class II Histidinyl-tRNA synthetase (HisRS)-like catalytic core" evidence="10">
    <location>
        <begin position="11"/>
        <end position="322"/>
    </location>
</feature>
<evidence type="ECO:0000256" key="5">
    <source>
        <dbReference type="ARBA" id="ARBA00020397"/>
    </source>
</evidence>
<dbReference type="EMBL" id="QICN01000001">
    <property type="protein sequence ID" value="PXV71112.1"/>
    <property type="molecule type" value="Genomic_DNA"/>
</dbReference>
<dbReference type="PANTHER" id="PTHR43707">
    <property type="entry name" value="HISTIDYL-TRNA SYNTHETASE"/>
    <property type="match status" value="1"/>
</dbReference>
<gene>
    <name evidence="8" type="primary">hisZ</name>
    <name evidence="11" type="ORF">C8D93_101152</name>
</gene>
<dbReference type="InterPro" id="IPR041715">
    <property type="entry name" value="HisRS-like_core"/>
</dbReference>
<keyword evidence="12" id="KW-1185">Reference proteome</keyword>
<comment type="caution">
    <text evidence="11">The sequence shown here is derived from an EMBL/GenBank/DDBJ whole genome shotgun (WGS) entry which is preliminary data.</text>
</comment>
<comment type="miscellaneous">
    <text evidence="8">This function is generally fulfilled by the C-terminal part of HisG, which is missing in some bacteria such as this one.</text>
</comment>
<dbReference type="GO" id="GO:0004821">
    <property type="term" value="F:histidine-tRNA ligase activity"/>
    <property type="evidence" value="ECO:0007669"/>
    <property type="project" value="TreeGrafter"/>
</dbReference>
<comment type="similarity">
    <text evidence="3 8">Belongs to the class-II aminoacyl-tRNA synthetase family. HisZ subfamily.</text>
</comment>
<dbReference type="Proteomes" id="UP000248330">
    <property type="component" value="Unassembled WGS sequence"/>
</dbReference>
<evidence type="ECO:0000256" key="3">
    <source>
        <dbReference type="ARBA" id="ARBA00005539"/>
    </source>
</evidence>
<dbReference type="CDD" id="cd00773">
    <property type="entry name" value="HisRS-like_core"/>
    <property type="match status" value="1"/>
</dbReference>
<evidence type="ECO:0000256" key="6">
    <source>
        <dbReference type="ARBA" id="ARBA00022490"/>
    </source>
</evidence>
<feature type="binding site" evidence="9">
    <location>
        <position position="111"/>
    </location>
    <ligand>
        <name>L-histidine</name>
        <dbReference type="ChEBI" id="CHEBI:57595"/>
    </ligand>
</feature>
<feature type="binding site" evidence="9">
    <location>
        <begin position="82"/>
        <end position="84"/>
    </location>
    <ligand>
        <name>L-histidine</name>
        <dbReference type="ChEBI" id="CHEBI:57595"/>
    </ligand>
</feature>
<evidence type="ECO:0000256" key="7">
    <source>
        <dbReference type="ARBA" id="ARBA00025246"/>
    </source>
</evidence>
<dbReference type="Gene3D" id="3.30.930.10">
    <property type="entry name" value="Bira Bifunctional Protein, Domain 2"/>
    <property type="match status" value="1"/>
</dbReference>
<dbReference type="NCBIfam" id="NF008935">
    <property type="entry name" value="PRK12292.1-1"/>
    <property type="match status" value="1"/>
</dbReference>
<comment type="function">
    <text evidence="7 8">Required for the first step of histidine biosynthesis. May allow the feedback regulation of ATP phosphoribosyltransferase activity by histidine.</text>
</comment>
<dbReference type="PANTHER" id="PTHR43707:SF1">
    <property type="entry name" value="HISTIDINE--TRNA LIGASE, MITOCHONDRIAL-RELATED"/>
    <property type="match status" value="1"/>
</dbReference>
<dbReference type="GO" id="GO:0000105">
    <property type="term" value="P:L-histidine biosynthetic process"/>
    <property type="evidence" value="ECO:0007669"/>
    <property type="project" value="UniProtKB-UniRule"/>
</dbReference>
<dbReference type="GO" id="GO:0005737">
    <property type="term" value="C:cytoplasm"/>
    <property type="evidence" value="ECO:0007669"/>
    <property type="project" value="UniProtKB-SubCell"/>
</dbReference>
<dbReference type="NCBIfam" id="TIGR00443">
    <property type="entry name" value="hisZ_biosyn_reg"/>
    <property type="match status" value="1"/>
</dbReference>
<dbReference type="GO" id="GO:0016757">
    <property type="term" value="F:glycosyltransferase activity"/>
    <property type="evidence" value="ECO:0007669"/>
    <property type="project" value="UniProtKB-KW"/>
</dbReference>
<feature type="binding site" evidence="9">
    <location>
        <position position="272"/>
    </location>
    <ligand>
        <name>L-histidine</name>
        <dbReference type="ChEBI" id="CHEBI:57595"/>
    </ligand>
</feature>
<dbReference type="SUPFAM" id="SSF55681">
    <property type="entry name" value="Class II aaRS and biotin synthetases"/>
    <property type="match status" value="1"/>
</dbReference>
<evidence type="ECO:0000256" key="4">
    <source>
        <dbReference type="ARBA" id="ARBA00011496"/>
    </source>
</evidence>
<dbReference type="Pfam" id="PF13393">
    <property type="entry name" value="tRNA-synt_His"/>
    <property type="match status" value="1"/>
</dbReference>
<keyword evidence="6 8" id="KW-0963">Cytoplasm</keyword>
<dbReference type="GO" id="GO:0006427">
    <property type="term" value="P:histidyl-tRNA aminoacylation"/>
    <property type="evidence" value="ECO:0007669"/>
    <property type="project" value="TreeGrafter"/>
</dbReference>
<name>A0A318EJP7_9GAMM</name>
<proteinExistence type="inferred from homology"/>
<dbReference type="AlphaFoldDB" id="A0A318EJP7"/>
<feature type="binding site" evidence="9">
    <location>
        <position position="125"/>
    </location>
    <ligand>
        <name>L-histidine</name>
        <dbReference type="ChEBI" id="CHEBI:57595"/>
    </ligand>
</feature>
<feature type="binding site" evidence="9">
    <location>
        <position position="129"/>
    </location>
    <ligand>
        <name>L-histidine</name>
        <dbReference type="ChEBI" id="CHEBI:57595"/>
    </ligand>
</feature>
<evidence type="ECO:0000256" key="2">
    <source>
        <dbReference type="ARBA" id="ARBA00004667"/>
    </source>
</evidence>
<dbReference type="InterPro" id="IPR004517">
    <property type="entry name" value="HisZ"/>
</dbReference>
<evidence type="ECO:0000256" key="9">
    <source>
        <dbReference type="PIRSR" id="PIRSR001549-1"/>
    </source>
</evidence>
<evidence type="ECO:0000259" key="10">
    <source>
        <dbReference type="Pfam" id="PF13393"/>
    </source>
</evidence>
<keyword evidence="11" id="KW-0328">Glycosyltransferase</keyword>
<dbReference type="PIRSF" id="PIRSF001549">
    <property type="entry name" value="His-tRNA_synth"/>
    <property type="match status" value="1"/>
</dbReference>
<evidence type="ECO:0000313" key="12">
    <source>
        <dbReference type="Proteomes" id="UP000248330"/>
    </source>
</evidence>
<sequence length="340" mass="37383">MLDEQWMLPEGVDETLPPLAWQMEALRRKLLDHYRRRGYELILPPLIEHLDTLLTGTAQGLERQTFKLTDPASGRLLGLRADMTPQAARIAARRYGDRPTVRLCYLGSVLRTEPDNLGGPRSPRQVGCELFGVPGIAGDLEVLELLRSTLRLAGVRRLHLDLGHVGIYRALTARVGLDADDESALFDILQRKSHPDLADFARARGLRPRQAAAISQLMDLNGDVSIVARARELLKAGGEAVAEALDLLQRVVDELRRVAPRLDIHVDLAELRGYRYHTGIVFAAFVPGHGREIARGGRYDGVGAAFGAARPATGFSADLNELLRLGAPGAASSPRTRKRR</sequence>
<dbReference type="OrthoDB" id="9769617at2"/>
<keyword evidence="11" id="KW-0808">Transferase</keyword>
<comment type="subunit">
    <text evidence="4 8">Heteromultimer composed of HisG and HisZ subunits.</text>
</comment>
<comment type="pathway">
    <text evidence="2 8">Amino-acid biosynthesis; L-histidine biosynthesis; L-histidine from 5-phospho-alpha-D-ribose 1-diphosphate: step 1/9.</text>
</comment>
<evidence type="ECO:0000313" key="11">
    <source>
        <dbReference type="EMBL" id="PXV71112.1"/>
    </source>
</evidence>
<dbReference type="UniPathway" id="UPA00031">
    <property type="reaction ID" value="UER00006"/>
</dbReference>
<accession>A0A318EJP7</accession>
<evidence type="ECO:0000256" key="8">
    <source>
        <dbReference type="HAMAP-Rule" id="MF_00125"/>
    </source>
</evidence>
<organism evidence="11 12">
    <name type="scientific">Sinimarinibacterium flocculans</name>
    <dbReference type="NCBI Taxonomy" id="985250"/>
    <lineage>
        <taxon>Bacteria</taxon>
        <taxon>Pseudomonadati</taxon>
        <taxon>Pseudomonadota</taxon>
        <taxon>Gammaproteobacteria</taxon>
        <taxon>Nevskiales</taxon>
        <taxon>Nevskiaceae</taxon>
        <taxon>Sinimarinibacterium</taxon>
    </lineage>
</organism>
<keyword evidence="8" id="KW-0368">Histidine biosynthesis</keyword>
<evidence type="ECO:0000256" key="1">
    <source>
        <dbReference type="ARBA" id="ARBA00004496"/>
    </source>
</evidence>
<comment type="subcellular location">
    <subcellularLocation>
        <location evidence="1 8">Cytoplasm</location>
    </subcellularLocation>
</comment>
<reference evidence="11 12" key="1">
    <citation type="submission" date="2018-04" db="EMBL/GenBank/DDBJ databases">
        <title>Genomic Encyclopedia of Type Strains, Phase IV (KMG-IV): sequencing the most valuable type-strain genomes for metagenomic binning, comparative biology and taxonomic classification.</title>
        <authorList>
            <person name="Goeker M."/>
        </authorList>
    </citation>
    <scope>NUCLEOTIDE SEQUENCE [LARGE SCALE GENOMIC DNA]</scope>
    <source>
        <strain evidence="11 12">DSM 104150</strain>
    </source>
</reference>
<dbReference type="RefSeq" id="WP_110263264.1">
    <property type="nucleotide sequence ID" value="NZ_CAKZQT010000031.1"/>
</dbReference>
<keyword evidence="8" id="KW-0028">Amino-acid biosynthesis</keyword>
<dbReference type="InterPro" id="IPR004516">
    <property type="entry name" value="HisRS/HisZ"/>
</dbReference>
<protein>
    <recommendedName>
        <fullName evidence="5 8">ATP phosphoribosyltransferase regulatory subunit</fullName>
    </recommendedName>
</protein>
<dbReference type="NCBIfam" id="NF009086">
    <property type="entry name" value="PRK12421.1"/>
    <property type="match status" value="1"/>
</dbReference>
<dbReference type="InterPro" id="IPR045864">
    <property type="entry name" value="aa-tRNA-synth_II/BPL/LPL"/>
</dbReference>
<dbReference type="HAMAP" id="MF_00125">
    <property type="entry name" value="HisZ"/>
    <property type="match status" value="1"/>
</dbReference>